<evidence type="ECO:0008006" key="3">
    <source>
        <dbReference type="Google" id="ProtNLM"/>
    </source>
</evidence>
<comment type="caution">
    <text evidence="1">The sequence shown here is derived from an EMBL/GenBank/DDBJ whole genome shotgun (WGS) entry which is preliminary data.</text>
</comment>
<dbReference type="PROSITE" id="PS51257">
    <property type="entry name" value="PROKAR_LIPOPROTEIN"/>
    <property type="match status" value="1"/>
</dbReference>
<dbReference type="OrthoDB" id="1143855at2"/>
<name>A0A2D0NAG6_FLAN2</name>
<organism evidence="1 2">
    <name type="scientific">Flavilitoribacter nigricans (strain ATCC 23147 / DSM 23189 / NBRC 102662 / NCIMB 1420 / SS-2)</name>
    <name type="common">Lewinella nigricans</name>
    <dbReference type="NCBI Taxonomy" id="1122177"/>
    <lineage>
        <taxon>Bacteria</taxon>
        <taxon>Pseudomonadati</taxon>
        <taxon>Bacteroidota</taxon>
        <taxon>Saprospiria</taxon>
        <taxon>Saprospirales</taxon>
        <taxon>Lewinellaceae</taxon>
        <taxon>Flavilitoribacter</taxon>
    </lineage>
</organism>
<keyword evidence="2" id="KW-1185">Reference proteome</keyword>
<sequence length="132" mass="14936">MQYRVLFFVLLLAACNSTKKLRQPDLSRLNGKWELACSGPIDQPDALDCPEMKGAQNISFDPAGNTGRFNYELPGQELNVDFKMLVEDGKCFLYYVDDQGNTSKGEIVRLNDQELVLHYAKEGIMTVQKRAK</sequence>
<dbReference type="AlphaFoldDB" id="A0A2D0NAG6"/>
<gene>
    <name evidence="1" type="ORF">CRP01_17845</name>
</gene>
<evidence type="ECO:0000313" key="2">
    <source>
        <dbReference type="Proteomes" id="UP000223913"/>
    </source>
</evidence>
<dbReference type="Proteomes" id="UP000223913">
    <property type="component" value="Unassembled WGS sequence"/>
</dbReference>
<protein>
    <recommendedName>
        <fullName evidence="3">Lipocalin-like domain-containing protein</fullName>
    </recommendedName>
</protein>
<evidence type="ECO:0000313" key="1">
    <source>
        <dbReference type="EMBL" id="PHN05376.1"/>
    </source>
</evidence>
<dbReference type="RefSeq" id="WP_099151428.1">
    <property type="nucleotide sequence ID" value="NZ_PDUD01000022.1"/>
</dbReference>
<dbReference type="EMBL" id="PDUD01000022">
    <property type="protein sequence ID" value="PHN05376.1"/>
    <property type="molecule type" value="Genomic_DNA"/>
</dbReference>
<accession>A0A2D0NAG6</accession>
<reference evidence="1 2" key="1">
    <citation type="submission" date="2017-10" db="EMBL/GenBank/DDBJ databases">
        <title>The draft genome sequence of Lewinella nigricans NBRC 102662.</title>
        <authorList>
            <person name="Wang K."/>
        </authorList>
    </citation>
    <scope>NUCLEOTIDE SEQUENCE [LARGE SCALE GENOMIC DNA]</scope>
    <source>
        <strain evidence="1 2">NBRC 102662</strain>
    </source>
</reference>
<proteinExistence type="predicted"/>